<proteinExistence type="predicted"/>
<reference evidence="1 2" key="1">
    <citation type="submission" date="2024-05" db="EMBL/GenBank/DDBJ databases">
        <title>Neorhizobium sp. Rsf11, a plant growth promoting and heavy metal resistant PAH-degrader.</title>
        <authorList>
            <person name="Golubev S.N."/>
            <person name="Muratova A.Y."/>
            <person name="Markelova M.I."/>
        </authorList>
    </citation>
    <scope>NUCLEOTIDE SEQUENCE [LARGE SCALE GENOMIC DNA]</scope>
    <source>
        <strain evidence="1 2">Rsf11</strain>
    </source>
</reference>
<name>A0ABV0M2Q4_9HYPH</name>
<dbReference type="RefSeq" id="WP_348863190.1">
    <property type="nucleotide sequence ID" value="NZ_JBEAAL010000009.1"/>
</dbReference>
<dbReference type="InterPro" id="IPR021146">
    <property type="entry name" value="Phage_gp6-like_head-tail"/>
</dbReference>
<accession>A0ABV0M2Q4</accession>
<keyword evidence="2" id="KW-1185">Reference proteome</keyword>
<dbReference type="Gene3D" id="1.10.3230.30">
    <property type="entry name" value="Phage gp6-like head-tail connector protein"/>
    <property type="match status" value="1"/>
</dbReference>
<dbReference type="Pfam" id="PF05135">
    <property type="entry name" value="Phage_connect_1"/>
    <property type="match status" value="1"/>
</dbReference>
<organism evidence="1 2">
    <name type="scientific">Neorhizobium phenanthreniclasticum</name>
    <dbReference type="NCBI Taxonomy" id="3157917"/>
    <lineage>
        <taxon>Bacteria</taxon>
        <taxon>Pseudomonadati</taxon>
        <taxon>Pseudomonadota</taxon>
        <taxon>Alphaproteobacteria</taxon>
        <taxon>Hyphomicrobiales</taxon>
        <taxon>Rhizobiaceae</taxon>
        <taxon>Rhizobium/Agrobacterium group</taxon>
        <taxon>Neorhizobium</taxon>
    </lineage>
</organism>
<comment type="caution">
    <text evidence="1">The sequence shown here is derived from an EMBL/GenBank/DDBJ whole genome shotgun (WGS) entry which is preliminary data.</text>
</comment>
<dbReference type="Proteomes" id="UP001496627">
    <property type="component" value="Unassembled WGS sequence"/>
</dbReference>
<evidence type="ECO:0000313" key="1">
    <source>
        <dbReference type="EMBL" id="MEQ1406153.1"/>
    </source>
</evidence>
<dbReference type="InterPro" id="IPR006450">
    <property type="entry name" value="Phage_HK97_gp6-like"/>
</dbReference>
<gene>
    <name evidence="1" type="ORF">ABK249_14525</name>
</gene>
<dbReference type="CDD" id="cd08054">
    <property type="entry name" value="gp6"/>
    <property type="match status" value="1"/>
</dbReference>
<sequence length="98" mass="11114">MAIVDLDDMKEHLRVLYDDDDALITSKIDAAQAHLESLLGYTIETEFTTVPSDVIEAVMLLVGHWYENREASVVAATIVDTPLSVWDIVRERRSYAFE</sequence>
<evidence type="ECO:0000313" key="2">
    <source>
        <dbReference type="Proteomes" id="UP001496627"/>
    </source>
</evidence>
<dbReference type="EMBL" id="JBEAAL010000009">
    <property type="protein sequence ID" value="MEQ1406153.1"/>
    <property type="molecule type" value="Genomic_DNA"/>
</dbReference>
<protein>
    <submittedName>
        <fullName evidence="1">Head-tail connector protein</fullName>
    </submittedName>
</protein>
<dbReference type="NCBIfam" id="TIGR01560">
    <property type="entry name" value="put_DNA_pack"/>
    <property type="match status" value="1"/>
</dbReference>